<gene>
    <name evidence="5 7" type="primary">msrA</name>
    <name evidence="7" type="ORF">EW139_05325</name>
</gene>
<comment type="catalytic activity">
    <reaction evidence="3 5">
        <text>L-methionyl-[protein] + [thioredoxin]-disulfide + H2O = L-methionyl-(S)-S-oxide-[protein] + [thioredoxin]-dithiol</text>
        <dbReference type="Rhea" id="RHEA:14217"/>
        <dbReference type="Rhea" id="RHEA-COMP:10698"/>
        <dbReference type="Rhea" id="RHEA-COMP:10700"/>
        <dbReference type="Rhea" id="RHEA-COMP:12313"/>
        <dbReference type="Rhea" id="RHEA-COMP:12315"/>
        <dbReference type="ChEBI" id="CHEBI:15377"/>
        <dbReference type="ChEBI" id="CHEBI:16044"/>
        <dbReference type="ChEBI" id="CHEBI:29950"/>
        <dbReference type="ChEBI" id="CHEBI:44120"/>
        <dbReference type="ChEBI" id="CHEBI:50058"/>
        <dbReference type="EC" id="1.8.4.11"/>
    </reaction>
</comment>
<keyword evidence="2 5" id="KW-0560">Oxidoreductase</keyword>
<dbReference type="CDD" id="cd21059">
    <property type="entry name" value="LciA-like"/>
    <property type="match status" value="1"/>
</dbReference>
<accession>A0ABX5SN45</accession>
<dbReference type="HAMAP" id="MF_01401">
    <property type="entry name" value="MsrA"/>
    <property type="match status" value="1"/>
</dbReference>
<dbReference type="InterPro" id="IPR002569">
    <property type="entry name" value="Met_Sox_Rdtase_MsrA_dom"/>
</dbReference>
<evidence type="ECO:0000256" key="4">
    <source>
        <dbReference type="ARBA" id="ARBA00048782"/>
    </source>
</evidence>
<comment type="catalytic activity">
    <reaction evidence="4 5">
        <text>[thioredoxin]-disulfide + L-methionine + H2O = L-methionine (S)-S-oxide + [thioredoxin]-dithiol</text>
        <dbReference type="Rhea" id="RHEA:19993"/>
        <dbReference type="Rhea" id="RHEA-COMP:10698"/>
        <dbReference type="Rhea" id="RHEA-COMP:10700"/>
        <dbReference type="ChEBI" id="CHEBI:15377"/>
        <dbReference type="ChEBI" id="CHEBI:29950"/>
        <dbReference type="ChEBI" id="CHEBI:50058"/>
        <dbReference type="ChEBI" id="CHEBI:57844"/>
        <dbReference type="ChEBI" id="CHEBI:58772"/>
        <dbReference type="EC" id="1.8.4.11"/>
    </reaction>
</comment>
<dbReference type="GO" id="GO:0008113">
    <property type="term" value="F:peptide-methionine (S)-S-oxide reductase activity"/>
    <property type="evidence" value="ECO:0007669"/>
    <property type="project" value="UniProtKB-EC"/>
</dbReference>
<organism evidence="7 8">
    <name type="scientific">Leuconostoc kimchii</name>
    <dbReference type="NCBI Taxonomy" id="136609"/>
    <lineage>
        <taxon>Bacteria</taxon>
        <taxon>Bacillati</taxon>
        <taxon>Bacillota</taxon>
        <taxon>Bacilli</taxon>
        <taxon>Lactobacillales</taxon>
        <taxon>Lactobacillaceae</taxon>
        <taxon>Leuconostoc</taxon>
    </lineage>
</organism>
<evidence type="ECO:0000256" key="5">
    <source>
        <dbReference type="HAMAP-Rule" id="MF_01401"/>
    </source>
</evidence>
<dbReference type="InterPro" id="IPR036509">
    <property type="entry name" value="Met_Sox_Rdtase_MsrA_sf"/>
</dbReference>
<comment type="similarity">
    <text evidence="1 5">Belongs to the MsrA Met sulfoxide reductase family.</text>
</comment>
<feature type="active site" evidence="5">
    <location>
        <position position="104"/>
    </location>
</feature>
<dbReference type="Pfam" id="PF08951">
    <property type="entry name" value="EntA_Immun"/>
    <property type="match status" value="1"/>
</dbReference>
<dbReference type="RefSeq" id="WP_013104154.1">
    <property type="nucleotide sequence ID" value="NZ_CP037939.1"/>
</dbReference>
<protein>
    <recommendedName>
        <fullName evidence="5">Peptide methionine sulfoxide reductase MsrA</fullName>
        <shortName evidence="5">Protein-methionine-S-oxide reductase</shortName>
        <ecNumber evidence="5">1.8.4.11</ecNumber>
    </recommendedName>
    <alternativeName>
        <fullName evidence="5">Peptide-methionine (S)-S-oxide reductase</fullName>
        <shortName evidence="5">Peptide Met(O) reductase</shortName>
    </alternativeName>
</protein>
<evidence type="ECO:0000256" key="1">
    <source>
        <dbReference type="ARBA" id="ARBA00005591"/>
    </source>
</evidence>
<dbReference type="Proteomes" id="UP000295756">
    <property type="component" value="Chromosome"/>
</dbReference>
<keyword evidence="8" id="KW-1185">Reference proteome</keyword>
<evidence type="ECO:0000259" key="6">
    <source>
        <dbReference type="Pfam" id="PF01625"/>
    </source>
</evidence>
<evidence type="ECO:0000313" key="8">
    <source>
        <dbReference type="Proteomes" id="UP000295756"/>
    </source>
</evidence>
<sequence length="276" mass="32422">MHLNDNEIQRDIYNLILNPSTREWERESLLKVKDRRADVNFSTQLDDIKSDLRPLALRHNLTPDVMDFYLKISGEPQPDSSDKVRLHDEADPPHQERAIFAGGCFWCMVSPFDKRPGITAVISGYTGGEFDNPNYDQVVGQYTGHVEAVEILFDKRLITYQELVDIYWQLIDPTDNMGQIDDRGESYRPVIFVNNDEQRQIAEQSRQAVIDSEIYSKPIVVEISDVTRFWPAENFHQDFYKKNTSRYRKIERTRRLYLSLQHSKNMMRKLFKKVKG</sequence>
<dbReference type="Pfam" id="PF01625">
    <property type="entry name" value="PMSR"/>
    <property type="match status" value="1"/>
</dbReference>
<dbReference type="NCBIfam" id="TIGR00401">
    <property type="entry name" value="msrA"/>
    <property type="match status" value="1"/>
</dbReference>
<dbReference type="PANTHER" id="PTHR43774:SF1">
    <property type="entry name" value="PEPTIDE METHIONINE SULFOXIDE REDUCTASE MSRA 2"/>
    <property type="match status" value="1"/>
</dbReference>
<dbReference type="InterPro" id="IPR015046">
    <property type="entry name" value="LciA_Immunity-like"/>
</dbReference>
<evidence type="ECO:0000256" key="2">
    <source>
        <dbReference type="ARBA" id="ARBA00023002"/>
    </source>
</evidence>
<dbReference type="EMBL" id="CP037939">
    <property type="protein sequence ID" value="QBR47571.1"/>
    <property type="molecule type" value="Genomic_DNA"/>
</dbReference>
<evidence type="ECO:0000256" key="3">
    <source>
        <dbReference type="ARBA" id="ARBA00047806"/>
    </source>
</evidence>
<dbReference type="Gene3D" id="3.30.1060.10">
    <property type="entry name" value="Peptide methionine sulphoxide reductase MsrA"/>
    <property type="match status" value="1"/>
</dbReference>
<reference evidence="7 8" key="1">
    <citation type="submission" date="2019-03" db="EMBL/GenBank/DDBJ databases">
        <title>Complete Genome Sequence of Leuconostoc kimchii strain NKJ218 Isolated from Homemade Kimchi.</title>
        <authorList>
            <person name="Jung J.Y."/>
            <person name="Jin H.M."/>
            <person name="Jung J.-W."/>
            <person name="Lee S.-Y."/>
            <person name="Ryu B.-G."/>
            <person name="Han S.-S."/>
            <person name="Kang H.K."/>
            <person name="Choi H.W."/>
            <person name="Chung E.J."/>
            <person name="Choi K.-M."/>
        </authorList>
    </citation>
    <scope>NUCLEOTIDE SEQUENCE [LARGE SCALE GENOMIC DNA]</scope>
    <source>
        <strain evidence="7 8">NKJ218</strain>
    </source>
</reference>
<proteinExistence type="inferred from homology"/>
<dbReference type="EC" id="1.8.4.11" evidence="5"/>
<dbReference type="SUPFAM" id="SSF55068">
    <property type="entry name" value="Peptide methionine sulfoxide reductase"/>
    <property type="match status" value="1"/>
</dbReference>
<comment type="function">
    <text evidence="5">Has an important function as a repair enzyme for proteins that have been inactivated by oxidation. Catalyzes the reversible oxidation-reduction of methionine sulfoxide in proteins to methionine.</text>
</comment>
<evidence type="ECO:0000313" key="7">
    <source>
        <dbReference type="EMBL" id="QBR47571.1"/>
    </source>
</evidence>
<dbReference type="PANTHER" id="PTHR43774">
    <property type="entry name" value="PEPTIDE METHIONINE SULFOXIDE REDUCTASE"/>
    <property type="match status" value="1"/>
</dbReference>
<feature type="domain" description="Peptide methionine sulphoxide reductase MsrA" evidence="6">
    <location>
        <begin position="98"/>
        <end position="248"/>
    </location>
</feature>
<name>A0ABX5SN45_9LACO</name>